<protein>
    <submittedName>
        <fullName evidence="2">Uncharacterized protein</fullName>
    </submittedName>
</protein>
<gene>
    <name evidence="2" type="ORF">K0M31_002312</name>
</gene>
<dbReference type="AlphaFoldDB" id="A0AA40GH89"/>
<proteinExistence type="inferred from homology"/>
<dbReference type="GO" id="GO:0050660">
    <property type="term" value="F:flavin adenine dinucleotide binding"/>
    <property type="evidence" value="ECO:0007669"/>
    <property type="project" value="InterPro"/>
</dbReference>
<comment type="similarity">
    <text evidence="1">Belongs to the GMC oxidoreductase family.</text>
</comment>
<dbReference type="Gene3D" id="3.30.560.10">
    <property type="entry name" value="Glucose Oxidase, domain 3"/>
    <property type="match status" value="1"/>
</dbReference>
<dbReference type="InterPro" id="IPR036188">
    <property type="entry name" value="FAD/NAD-bd_sf"/>
</dbReference>
<dbReference type="Gene3D" id="3.50.50.60">
    <property type="entry name" value="FAD/NAD(P)-binding domain"/>
    <property type="match status" value="1"/>
</dbReference>
<name>A0AA40GH89_9HYME</name>
<evidence type="ECO:0000313" key="2">
    <source>
        <dbReference type="EMBL" id="KAK1137818.1"/>
    </source>
</evidence>
<accession>A0AA40GH89</accession>
<sequence length="109" mass="12204">MLSRIGLREHLSQHGTSVSQNMKVGHNLQDHTDVVVFAFTVNQDISYSERRHYNLLEMLKYFLFGNGPLTIFGTVESLGFIKTKYANSSDNFPDIGLLFSAASLSFDVG</sequence>
<keyword evidence="3" id="KW-1185">Reference proteome</keyword>
<dbReference type="Proteomes" id="UP001177670">
    <property type="component" value="Unassembled WGS sequence"/>
</dbReference>
<reference evidence="2" key="1">
    <citation type="submission" date="2021-10" db="EMBL/GenBank/DDBJ databases">
        <title>Melipona bicolor Genome sequencing and assembly.</title>
        <authorList>
            <person name="Araujo N.S."/>
            <person name="Arias M.C."/>
        </authorList>
    </citation>
    <scope>NUCLEOTIDE SEQUENCE</scope>
    <source>
        <strain evidence="2">USP_2M_L1-L4_2017</strain>
        <tissue evidence="2">Whole body</tissue>
    </source>
</reference>
<dbReference type="SUPFAM" id="SSF54373">
    <property type="entry name" value="FAD-linked reductases, C-terminal domain"/>
    <property type="match status" value="1"/>
</dbReference>
<evidence type="ECO:0000256" key="1">
    <source>
        <dbReference type="ARBA" id="ARBA00010790"/>
    </source>
</evidence>
<evidence type="ECO:0000313" key="3">
    <source>
        <dbReference type="Proteomes" id="UP001177670"/>
    </source>
</evidence>
<organism evidence="2 3">
    <name type="scientific">Melipona bicolor</name>
    <dbReference type="NCBI Taxonomy" id="60889"/>
    <lineage>
        <taxon>Eukaryota</taxon>
        <taxon>Metazoa</taxon>
        <taxon>Ecdysozoa</taxon>
        <taxon>Arthropoda</taxon>
        <taxon>Hexapoda</taxon>
        <taxon>Insecta</taxon>
        <taxon>Pterygota</taxon>
        <taxon>Neoptera</taxon>
        <taxon>Endopterygota</taxon>
        <taxon>Hymenoptera</taxon>
        <taxon>Apocrita</taxon>
        <taxon>Aculeata</taxon>
        <taxon>Apoidea</taxon>
        <taxon>Anthophila</taxon>
        <taxon>Apidae</taxon>
        <taxon>Melipona</taxon>
    </lineage>
</organism>
<dbReference type="PANTHER" id="PTHR11552">
    <property type="entry name" value="GLUCOSE-METHANOL-CHOLINE GMC OXIDOREDUCTASE"/>
    <property type="match status" value="1"/>
</dbReference>
<dbReference type="PANTHER" id="PTHR11552:SF227">
    <property type="entry name" value="GLUCOSE DEHYDROGENASE [FAD, QUINONE]-LIKE PROTEIN"/>
    <property type="match status" value="1"/>
</dbReference>
<comment type="caution">
    <text evidence="2">The sequence shown here is derived from an EMBL/GenBank/DDBJ whole genome shotgun (WGS) entry which is preliminary data.</text>
</comment>
<dbReference type="InterPro" id="IPR012132">
    <property type="entry name" value="GMC_OxRdtase"/>
</dbReference>
<dbReference type="GO" id="GO:0016491">
    <property type="term" value="F:oxidoreductase activity"/>
    <property type="evidence" value="ECO:0007669"/>
    <property type="project" value="TreeGrafter"/>
</dbReference>
<dbReference type="EMBL" id="JAHYIQ010000001">
    <property type="protein sequence ID" value="KAK1137818.1"/>
    <property type="molecule type" value="Genomic_DNA"/>
</dbReference>